<dbReference type="SUPFAM" id="SSF53474">
    <property type="entry name" value="alpha/beta-Hydrolases"/>
    <property type="match status" value="1"/>
</dbReference>
<sequence>MKKKRTEQKTKQKKQKEKRVWTRVILSLLVILIIVGGFVMYLLFNYAFERGGFSTQLGTNVNTEWYDNTPSQTWTQKTKDGLTLKAHYIPAKEPTNKTVLVVHGYGGSAQRMSTYIRMLHKDGYNVLAPDNRAFGQSGGKYIGYGWKDRTDLTNWMHQINEYNPHSEIGMYGISMGASAVMFTLPKAPHNVKWAIADCGYSSIYEELKYELKNLFHLPANPILPIATVYSKVLAGYNFEDGDTKQTLKHNEIPLFIIHGDADTFVPTKFAYENYRNNHGKEKQLCIVKGASHAHSKHVEPEQYQEKTAAFASKYFN</sequence>
<dbReference type="Gene3D" id="3.40.50.1820">
    <property type="entry name" value="alpha/beta hydrolase"/>
    <property type="match status" value="1"/>
</dbReference>
<feature type="domain" description="Serine aminopeptidase S33" evidence="2">
    <location>
        <begin position="95"/>
        <end position="196"/>
    </location>
</feature>
<dbReference type="STRING" id="53444.AYR59_02635"/>
<dbReference type="AlphaFoldDB" id="A0A0R2JVX4"/>
<keyword evidence="1" id="KW-1133">Transmembrane helix</keyword>
<name>A0A0R2JVX4_9LACO</name>
<protein>
    <recommendedName>
        <fullName evidence="2">Serine aminopeptidase S33 domain-containing protein</fullName>
    </recommendedName>
</protein>
<dbReference type="Proteomes" id="UP000051565">
    <property type="component" value="Unassembled WGS sequence"/>
</dbReference>
<dbReference type="RefSeq" id="WP_056997727.1">
    <property type="nucleotide sequence ID" value="NZ_FUXS01000002.1"/>
</dbReference>
<evidence type="ECO:0000313" key="4">
    <source>
        <dbReference type="Proteomes" id="UP000051565"/>
    </source>
</evidence>
<keyword evidence="4" id="KW-1185">Reference proteome</keyword>
<evidence type="ECO:0000256" key="1">
    <source>
        <dbReference type="SAM" id="Phobius"/>
    </source>
</evidence>
<accession>A0A0R2JVX4</accession>
<dbReference type="InterPro" id="IPR029058">
    <property type="entry name" value="AB_hydrolase_fold"/>
</dbReference>
<gene>
    <name evidence="3" type="ORF">IV52_GL001106</name>
</gene>
<evidence type="ECO:0000313" key="3">
    <source>
        <dbReference type="EMBL" id="KRN78826.1"/>
    </source>
</evidence>
<dbReference type="PANTHER" id="PTHR43358">
    <property type="entry name" value="ALPHA/BETA-HYDROLASE"/>
    <property type="match status" value="1"/>
</dbReference>
<evidence type="ECO:0000259" key="2">
    <source>
        <dbReference type="Pfam" id="PF12146"/>
    </source>
</evidence>
<proteinExistence type="predicted"/>
<keyword evidence="1" id="KW-0812">Transmembrane</keyword>
<comment type="caution">
    <text evidence="3">The sequence shown here is derived from an EMBL/GenBank/DDBJ whole genome shotgun (WGS) entry which is preliminary data.</text>
</comment>
<keyword evidence="1" id="KW-0472">Membrane</keyword>
<dbReference type="PANTHER" id="PTHR43358:SF4">
    <property type="entry name" value="ALPHA_BETA HYDROLASE FOLD-1 DOMAIN-CONTAINING PROTEIN"/>
    <property type="match status" value="1"/>
</dbReference>
<dbReference type="InterPro" id="IPR022742">
    <property type="entry name" value="Hydrolase_4"/>
</dbReference>
<dbReference type="PATRIC" id="fig|1122148.6.peg.1132"/>
<dbReference type="Pfam" id="PF12146">
    <property type="entry name" value="Hydrolase_4"/>
    <property type="match status" value="1"/>
</dbReference>
<dbReference type="InterPro" id="IPR052920">
    <property type="entry name" value="DNA-binding_regulatory"/>
</dbReference>
<dbReference type="OrthoDB" id="9776685at2"/>
<feature type="transmembrane region" description="Helical" evidence="1">
    <location>
        <begin position="20"/>
        <end position="44"/>
    </location>
</feature>
<dbReference type="GeneID" id="61249771"/>
<organism evidence="3 4">
    <name type="scientific">Fructilactobacillus lindneri DSM 20690 = JCM 11027</name>
    <dbReference type="NCBI Taxonomy" id="1122148"/>
    <lineage>
        <taxon>Bacteria</taxon>
        <taxon>Bacillati</taxon>
        <taxon>Bacillota</taxon>
        <taxon>Bacilli</taxon>
        <taxon>Lactobacillales</taxon>
        <taxon>Lactobacillaceae</taxon>
        <taxon>Fructilactobacillus</taxon>
    </lineage>
</organism>
<dbReference type="EMBL" id="JQBT01000033">
    <property type="protein sequence ID" value="KRN78826.1"/>
    <property type="molecule type" value="Genomic_DNA"/>
</dbReference>
<reference evidence="3 4" key="1">
    <citation type="journal article" date="2015" name="Genome Announc.">
        <title>Expanding the biotechnology potential of lactobacilli through comparative genomics of 213 strains and associated genera.</title>
        <authorList>
            <person name="Sun Z."/>
            <person name="Harris H.M."/>
            <person name="McCann A."/>
            <person name="Guo C."/>
            <person name="Argimon S."/>
            <person name="Zhang W."/>
            <person name="Yang X."/>
            <person name="Jeffery I.B."/>
            <person name="Cooney J.C."/>
            <person name="Kagawa T.F."/>
            <person name="Liu W."/>
            <person name="Song Y."/>
            <person name="Salvetti E."/>
            <person name="Wrobel A."/>
            <person name="Rasinkangas P."/>
            <person name="Parkhill J."/>
            <person name="Rea M.C."/>
            <person name="O'Sullivan O."/>
            <person name="Ritari J."/>
            <person name="Douillard F.P."/>
            <person name="Paul Ross R."/>
            <person name="Yang R."/>
            <person name="Briner A.E."/>
            <person name="Felis G.E."/>
            <person name="de Vos W.M."/>
            <person name="Barrangou R."/>
            <person name="Klaenhammer T.R."/>
            <person name="Caufield P.W."/>
            <person name="Cui Y."/>
            <person name="Zhang H."/>
            <person name="O'Toole P.W."/>
        </authorList>
    </citation>
    <scope>NUCLEOTIDE SEQUENCE [LARGE SCALE GENOMIC DNA]</scope>
    <source>
        <strain evidence="3 4">DSM 20690</strain>
    </source>
</reference>